<accession>A0AAD3D907</accession>
<protein>
    <submittedName>
        <fullName evidence="3">Uncharacterized protein</fullName>
    </submittedName>
</protein>
<sequence length="408" mass="46102">MMKNRQQTSFSVIVRTCFFLLHFETANSFQSYRSTIGSLGVDTFRRLDSDVPLLLSDRYRRTTLRTSSSSNNEKGNFILETEFDYEEDVNWEKCESCSLDHLTEEDEFFVTSIPTAKTEKDSPFFNPIMIIPILTPVLAYMTYDDVARLFNTFFNLLTSDRKWVPVDGGQYQAKIIAPAINGIVVPTISILFATLISNTVSTLRNRQIDIHTSLNSEAGDLRVLSLLVDSFPSNDIKSRCRQYLDEYTCRLIAESEDSKKSKVMFGSTDSEMNGFVTLLNEYANDKSEPVSGTVLAEAYAAVVRLNTIRSARITAIQSTFPVLHYGILALLAFSICIAFLLETDQELLMFLNSEQLRILWTMLIGTISALSIVCWDLSFPFTGSYIISNAVDQLKTIRDTIRAVAEDE</sequence>
<evidence type="ECO:0000313" key="3">
    <source>
        <dbReference type="EMBL" id="GFH60101.1"/>
    </source>
</evidence>
<name>A0AAD3D907_9STRA</name>
<organism evidence="3 4">
    <name type="scientific">Chaetoceros tenuissimus</name>
    <dbReference type="NCBI Taxonomy" id="426638"/>
    <lineage>
        <taxon>Eukaryota</taxon>
        <taxon>Sar</taxon>
        <taxon>Stramenopiles</taxon>
        <taxon>Ochrophyta</taxon>
        <taxon>Bacillariophyta</taxon>
        <taxon>Coscinodiscophyceae</taxon>
        <taxon>Chaetocerotophycidae</taxon>
        <taxon>Chaetocerotales</taxon>
        <taxon>Chaetocerotaceae</taxon>
        <taxon>Chaetoceros</taxon>
    </lineage>
</organism>
<reference evidence="3 4" key="1">
    <citation type="journal article" date="2021" name="Sci. Rep.">
        <title>The genome of the diatom Chaetoceros tenuissimus carries an ancient integrated fragment of an extant virus.</title>
        <authorList>
            <person name="Hongo Y."/>
            <person name="Kimura K."/>
            <person name="Takaki Y."/>
            <person name="Yoshida Y."/>
            <person name="Baba S."/>
            <person name="Kobayashi G."/>
            <person name="Nagasaki K."/>
            <person name="Hano T."/>
            <person name="Tomaru Y."/>
        </authorList>
    </citation>
    <scope>NUCLEOTIDE SEQUENCE [LARGE SCALE GENOMIC DNA]</scope>
    <source>
        <strain evidence="3 4">NIES-3715</strain>
    </source>
</reference>
<dbReference type="Pfam" id="PF14023">
    <property type="entry name" value="Bestrophin-like"/>
    <property type="match status" value="1"/>
</dbReference>
<keyword evidence="1" id="KW-1133">Transmembrane helix</keyword>
<feature type="transmembrane region" description="Helical" evidence="1">
    <location>
        <begin position="124"/>
        <end position="143"/>
    </location>
</feature>
<dbReference type="Proteomes" id="UP001054902">
    <property type="component" value="Unassembled WGS sequence"/>
</dbReference>
<evidence type="ECO:0000256" key="2">
    <source>
        <dbReference type="SAM" id="SignalP"/>
    </source>
</evidence>
<dbReference type="InterPro" id="IPR025333">
    <property type="entry name" value="DUF4239"/>
</dbReference>
<keyword evidence="1" id="KW-0472">Membrane</keyword>
<gene>
    <name evidence="3" type="ORF">CTEN210_16577</name>
</gene>
<feature type="transmembrane region" description="Helical" evidence="1">
    <location>
        <begin position="175"/>
        <end position="196"/>
    </location>
</feature>
<keyword evidence="1" id="KW-0812">Transmembrane</keyword>
<proteinExistence type="predicted"/>
<evidence type="ECO:0000313" key="4">
    <source>
        <dbReference type="Proteomes" id="UP001054902"/>
    </source>
</evidence>
<comment type="caution">
    <text evidence="3">The sequence shown here is derived from an EMBL/GenBank/DDBJ whole genome shotgun (WGS) entry which is preliminary data.</text>
</comment>
<evidence type="ECO:0000256" key="1">
    <source>
        <dbReference type="SAM" id="Phobius"/>
    </source>
</evidence>
<keyword evidence="2" id="KW-0732">Signal</keyword>
<keyword evidence="4" id="KW-1185">Reference proteome</keyword>
<feature type="signal peptide" evidence="2">
    <location>
        <begin position="1"/>
        <end position="28"/>
    </location>
</feature>
<dbReference type="EMBL" id="BLLK01000069">
    <property type="protein sequence ID" value="GFH60101.1"/>
    <property type="molecule type" value="Genomic_DNA"/>
</dbReference>
<feature type="chain" id="PRO_5041987233" evidence="2">
    <location>
        <begin position="29"/>
        <end position="408"/>
    </location>
</feature>
<feature type="transmembrane region" description="Helical" evidence="1">
    <location>
        <begin position="356"/>
        <end position="375"/>
    </location>
</feature>
<feature type="transmembrane region" description="Helical" evidence="1">
    <location>
        <begin position="322"/>
        <end position="341"/>
    </location>
</feature>
<dbReference type="AlphaFoldDB" id="A0AAD3D907"/>